<comment type="subunit">
    <text evidence="3 6">Monomer.</text>
</comment>
<evidence type="ECO:0000256" key="3">
    <source>
        <dbReference type="ARBA" id="ARBA00011245"/>
    </source>
</evidence>
<evidence type="ECO:0000256" key="2">
    <source>
        <dbReference type="ARBA" id="ARBA00007608"/>
    </source>
</evidence>
<organism evidence="8 9">
    <name type="scientific">Ectothiorhodosinus mongolicus</name>
    <dbReference type="NCBI Taxonomy" id="233100"/>
    <lineage>
        <taxon>Bacteria</taxon>
        <taxon>Pseudomonadati</taxon>
        <taxon>Pseudomonadota</taxon>
        <taxon>Gammaproteobacteria</taxon>
        <taxon>Chromatiales</taxon>
        <taxon>Ectothiorhodospiraceae</taxon>
        <taxon>Ectothiorhodosinus</taxon>
    </lineage>
</organism>
<keyword evidence="5 6" id="KW-0378">Hydrolase</keyword>
<dbReference type="SUPFAM" id="SSF55811">
    <property type="entry name" value="Nudix"/>
    <property type="match status" value="1"/>
</dbReference>
<dbReference type="InterPro" id="IPR033713">
    <property type="entry name" value="NudJ"/>
</dbReference>
<name>A0A1R3VMF3_9GAMM</name>
<keyword evidence="6" id="KW-0460">Magnesium</keyword>
<dbReference type="Proteomes" id="UP000223759">
    <property type="component" value="Unassembled WGS sequence"/>
</dbReference>
<feature type="domain" description="Nudix hydrolase" evidence="7">
    <location>
        <begin position="11"/>
        <end position="141"/>
    </location>
</feature>
<dbReference type="Pfam" id="PF00293">
    <property type="entry name" value="NUDIX"/>
    <property type="match status" value="1"/>
</dbReference>
<dbReference type="EC" id="3.6.1.-" evidence="6"/>
<dbReference type="PROSITE" id="PS51462">
    <property type="entry name" value="NUDIX"/>
    <property type="match status" value="1"/>
</dbReference>
<dbReference type="CDD" id="cd03675">
    <property type="entry name" value="NUDIX_Hydrolase"/>
    <property type="match status" value="1"/>
</dbReference>
<sequence length="154" mass="17581">MRERLLHSVWTPRVTVAAVIEQQQKFLLVEELEAGRKVLNQPAGHLEEGESLLQAVVRETLEETGRDLQPVAITGLYRWAWAEKNLTFLRLAVCGQVSEPLPGRTIDDDIIGWRWVGVEELRADPTQLRSPLVLTCIEDYLKGQRYPLDLLIDL</sequence>
<evidence type="ECO:0000313" key="8">
    <source>
        <dbReference type="EMBL" id="SIT65770.1"/>
    </source>
</evidence>
<keyword evidence="9" id="KW-1185">Reference proteome</keyword>
<dbReference type="InterPro" id="IPR000086">
    <property type="entry name" value="NUDIX_hydrolase_dom"/>
</dbReference>
<dbReference type="Gene3D" id="3.90.79.10">
    <property type="entry name" value="Nucleoside Triphosphate Pyrophosphohydrolase"/>
    <property type="match status" value="1"/>
</dbReference>
<gene>
    <name evidence="6" type="primary">nudJ</name>
    <name evidence="8" type="ORF">SAMN05216526_0223</name>
</gene>
<dbReference type="PROSITE" id="PS00893">
    <property type="entry name" value="NUDIX_BOX"/>
    <property type="match status" value="1"/>
</dbReference>
<dbReference type="InterPro" id="IPR015797">
    <property type="entry name" value="NUDIX_hydrolase-like_dom_sf"/>
</dbReference>
<dbReference type="EMBL" id="FTPK01000001">
    <property type="protein sequence ID" value="SIT65770.1"/>
    <property type="molecule type" value="Genomic_DNA"/>
</dbReference>
<accession>A0A1R3VMF3</accession>
<comment type="cofactor">
    <cofactor evidence="1 6">
        <name>Mg(2+)</name>
        <dbReference type="ChEBI" id="CHEBI:18420"/>
    </cofactor>
</comment>
<comment type="similarity">
    <text evidence="2 6">Belongs to the Nudix hydrolase family. NudJ subfamily.</text>
</comment>
<evidence type="ECO:0000259" key="7">
    <source>
        <dbReference type="PROSITE" id="PS51462"/>
    </source>
</evidence>
<dbReference type="OrthoDB" id="8594221at2"/>
<evidence type="ECO:0000256" key="6">
    <source>
        <dbReference type="RuleBase" id="RU364043"/>
    </source>
</evidence>
<dbReference type="GO" id="GO:0017111">
    <property type="term" value="F:ribonucleoside triphosphate phosphatase activity"/>
    <property type="evidence" value="ECO:0007669"/>
    <property type="project" value="InterPro"/>
</dbReference>
<evidence type="ECO:0000256" key="5">
    <source>
        <dbReference type="ARBA" id="ARBA00022801"/>
    </source>
</evidence>
<evidence type="ECO:0000313" key="9">
    <source>
        <dbReference type="Proteomes" id="UP000223759"/>
    </source>
</evidence>
<dbReference type="PANTHER" id="PTHR43222:SF11">
    <property type="entry name" value="PHOSPHATASE NUDJ"/>
    <property type="match status" value="1"/>
</dbReference>
<protein>
    <recommendedName>
        <fullName evidence="4 6">Phosphatase NudJ</fullName>
        <ecNumber evidence="6">3.6.1.-</ecNumber>
    </recommendedName>
</protein>
<proteinExistence type="inferred from homology"/>
<dbReference type="STRING" id="233100.SAMN05216526_0223"/>
<dbReference type="GO" id="GO:0017110">
    <property type="term" value="F:nucleoside diphosphate phosphatase activity"/>
    <property type="evidence" value="ECO:0007669"/>
    <property type="project" value="InterPro"/>
</dbReference>
<reference evidence="8 9" key="1">
    <citation type="submission" date="2017-01" db="EMBL/GenBank/DDBJ databases">
        <authorList>
            <person name="Mah S.A."/>
            <person name="Swanson W.J."/>
            <person name="Moy G.W."/>
            <person name="Vacquier V.D."/>
        </authorList>
    </citation>
    <scope>NUCLEOTIDE SEQUENCE [LARGE SCALE GENOMIC DNA]</scope>
    <source>
        <strain evidence="8 9">M9</strain>
    </source>
</reference>
<dbReference type="GO" id="GO:0004787">
    <property type="term" value="F:thiamine diphosphate phosphatase activity"/>
    <property type="evidence" value="ECO:0007669"/>
    <property type="project" value="InterPro"/>
</dbReference>
<evidence type="ECO:0000256" key="4">
    <source>
        <dbReference type="ARBA" id="ARBA00015552"/>
    </source>
</evidence>
<dbReference type="AlphaFoldDB" id="A0A1R3VMF3"/>
<dbReference type="InterPro" id="IPR020084">
    <property type="entry name" value="NUDIX_hydrolase_CS"/>
</dbReference>
<dbReference type="PANTHER" id="PTHR43222">
    <property type="entry name" value="NUDIX HYDROLASE 23"/>
    <property type="match status" value="1"/>
</dbReference>
<evidence type="ECO:0000256" key="1">
    <source>
        <dbReference type="ARBA" id="ARBA00001946"/>
    </source>
</evidence>